<comment type="caution">
    <text evidence="4">The sequence shown here is derived from an EMBL/GenBank/DDBJ whole genome shotgun (WGS) entry which is preliminary data.</text>
</comment>
<evidence type="ECO:0000256" key="1">
    <source>
        <dbReference type="SAM" id="MobiDB-lite"/>
    </source>
</evidence>
<sequence>MATIYLLLLAAGFLSLDQVLGASLVSRVGNEISRPSLSGVDVPGATFLQKDIILTEGVVFAYSAYFRSDKPVTYQIWRPDNDSQSQDDTYRLIAQTRVMPTVVGGREDTYIESRLTTEKCIRVKTNDRLGIFLEESPGAVSYIFDSSTPTALNHRLPNGTKTYETGNDYAFDALVFPYDFAVAAYVDIDPTHYITDGGDDYVDCYPGVLIPDYIHLDPLSTTTTPPPTGAPGATGPAGPVGATGPRGLRGEVGATGVQGVAGATGTAGATGAAGAAGKDGVDGAPGVMGATGSTGAKGPKGDKGDAGPRGLPGTPGKIIYVTNSSGDPIGVVNPSNPESKSVFASDSMSMGYLIWLIILTVVAILIIIVIVVIVARRRHLAADSADSANFGKTRLPSTYESRERFPSIPSDMDKPTNGAVNGWIDSMKDETETTYSNDTLEREQDYNNGSSIPNKEVDNDIKASELGY</sequence>
<evidence type="ECO:0000256" key="3">
    <source>
        <dbReference type="SAM" id="SignalP"/>
    </source>
</evidence>
<evidence type="ECO:0000256" key="2">
    <source>
        <dbReference type="SAM" id="Phobius"/>
    </source>
</evidence>
<keyword evidence="5" id="KW-1185">Reference proteome</keyword>
<gene>
    <name evidence="4" type="ORF">LSH36_687g01020</name>
</gene>
<organism evidence="4 5">
    <name type="scientific">Paralvinella palmiformis</name>
    <dbReference type="NCBI Taxonomy" id="53620"/>
    <lineage>
        <taxon>Eukaryota</taxon>
        <taxon>Metazoa</taxon>
        <taxon>Spiralia</taxon>
        <taxon>Lophotrochozoa</taxon>
        <taxon>Annelida</taxon>
        <taxon>Polychaeta</taxon>
        <taxon>Sedentaria</taxon>
        <taxon>Canalipalpata</taxon>
        <taxon>Terebellida</taxon>
        <taxon>Terebelliformia</taxon>
        <taxon>Alvinellidae</taxon>
        <taxon>Paralvinella</taxon>
    </lineage>
</organism>
<protein>
    <submittedName>
        <fullName evidence="4">Uncharacterized protein</fullName>
    </submittedName>
</protein>
<evidence type="ECO:0000313" key="4">
    <source>
        <dbReference type="EMBL" id="KAK2145334.1"/>
    </source>
</evidence>
<dbReference type="InterPro" id="IPR008160">
    <property type="entry name" value="Collagen"/>
</dbReference>
<keyword evidence="3" id="KW-0732">Signal</keyword>
<feature type="region of interest" description="Disordered" evidence="1">
    <location>
        <begin position="285"/>
        <end position="314"/>
    </location>
</feature>
<feature type="transmembrane region" description="Helical" evidence="2">
    <location>
        <begin position="352"/>
        <end position="375"/>
    </location>
</feature>
<dbReference type="AlphaFoldDB" id="A0AAD9J2H8"/>
<keyword evidence="2" id="KW-0472">Membrane</keyword>
<dbReference type="Proteomes" id="UP001208570">
    <property type="component" value="Unassembled WGS sequence"/>
</dbReference>
<keyword evidence="2" id="KW-1133">Transmembrane helix</keyword>
<feature type="region of interest" description="Disordered" evidence="1">
    <location>
        <begin position="219"/>
        <end position="243"/>
    </location>
</feature>
<name>A0AAD9J2H8_9ANNE</name>
<feature type="compositionally biased region" description="Basic and acidic residues" evidence="1">
    <location>
        <begin position="455"/>
        <end position="468"/>
    </location>
</feature>
<dbReference type="PANTHER" id="PTHR24637:SF423">
    <property type="entry name" value="NEMATODE CUTICLE COLLAGEN N-TERMINAL DOMAIN-CONTAINING PROTEIN"/>
    <property type="match status" value="1"/>
</dbReference>
<feature type="signal peptide" evidence="3">
    <location>
        <begin position="1"/>
        <end position="21"/>
    </location>
</feature>
<reference evidence="4" key="1">
    <citation type="journal article" date="2023" name="Mol. Biol. Evol.">
        <title>Third-Generation Sequencing Reveals the Adaptive Role of the Epigenome in Three Deep-Sea Polychaetes.</title>
        <authorList>
            <person name="Perez M."/>
            <person name="Aroh O."/>
            <person name="Sun Y."/>
            <person name="Lan Y."/>
            <person name="Juniper S.K."/>
            <person name="Young C.R."/>
            <person name="Angers B."/>
            <person name="Qian P.Y."/>
        </authorList>
    </citation>
    <scope>NUCLEOTIDE SEQUENCE</scope>
    <source>
        <strain evidence="4">P08H-3</strain>
    </source>
</reference>
<dbReference type="EMBL" id="JAODUP010000687">
    <property type="protein sequence ID" value="KAK2145334.1"/>
    <property type="molecule type" value="Genomic_DNA"/>
</dbReference>
<accession>A0AAD9J2H8</accession>
<evidence type="ECO:0000313" key="5">
    <source>
        <dbReference type="Proteomes" id="UP001208570"/>
    </source>
</evidence>
<keyword evidence="2" id="KW-0812">Transmembrane</keyword>
<feature type="compositionally biased region" description="Low complexity" evidence="1">
    <location>
        <begin position="230"/>
        <end position="243"/>
    </location>
</feature>
<feature type="region of interest" description="Disordered" evidence="1">
    <location>
        <begin position="399"/>
        <end position="468"/>
    </location>
</feature>
<dbReference type="PANTHER" id="PTHR24637">
    <property type="entry name" value="COLLAGEN"/>
    <property type="match status" value="1"/>
</dbReference>
<dbReference type="Pfam" id="PF01391">
    <property type="entry name" value="Collagen"/>
    <property type="match status" value="1"/>
</dbReference>
<proteinExistence type="predicted"/>
<feature type="chain" id="PRO_5042145670" evidence="3">
    <location>
        <begin position="22"/>
        <end position="468"/>
    </location>
</feature>